<evidence type="ECO:0000313" key="14">
    <source>
        <dbReference type="Proteomes" id="UP000785200"/>
    </source>
</evidence>
<feature type="compositionally biased region" description="Low complexity" evidence="11">
    <location>
        <begin position="452"/>
        <end position="472"/>
    </location>
</feature>
<dbReference type="SMART" id="SM00116">
    <property type="entry name" value="CBS"/>
    <property type="match status" value="2"/>
</dbReference>
<evidence type="ECO:0000256" key="7">
    <source>
        <dbReference type="ARBA" id="ARBA00022737"/>
    </source>
</evidence>
<gene>
    <name evidence="13" type="ORF">D0Z07_7217</name>
</gene>
<protein>
    <recommendedName>
        <fullName evidence="4">Protein SDS23</fullName>
    </recommendedName>
    <alternativeName>
        <fullName evidence="5">Protein sds23</fullName>
    </alternativeName>
</protein>
<dbReference type="InterPro" id="IPR016711">
    <property type="entry name" value="Ssd23"/>
</dbReference>
<dbReference type="InterPro" id="IPR050511">
    <property type="entry name" value="AMPK_gamma/SDS23_families"/>
</dbReference>
<dbReference type="GO" id="GO:0042149">
    <property type="term" value="P:cellular response to glucose starvation"/>
    <property type="evidence" value="ECO:0007669"/>
    <property type="project" value="UniProtKB-UniRule"/>
</dbReference>
<evidence type="ECO:0000313" key="13">
    <source>
        <dbReference type="EMBL" id="KAG0647416.1"/>
    </source>
</evidence>
<dbReference type="Pfam" id="PF00571">
    <property type="entry name" value="CBS"/>
    <property type="match status" value="1"/>
</dbReference>
<dbReference type="PROSITE" id="PS51371">
    <property type="entry name" value="CBS"/>
    <property type="match status" value="1"/>
</dbReference>
<evidence type="ECO:0000256" key="2">
    <source>
        <dbReference type="ARBA" id="ARBA00004496"/>
    </source>
</evidence>
<comment type="function">
    <text evidence="1 9">Involved in DNA replication and cell separation.</text>
</comment>
<dbReference type="CDD" id="cd02205">
    <property type="entry name" value="CBS_pair_SF"/>
    <property type="match status" value="1"/>
</dbReference>
<dbReference type="AlphaFoldDB" id="A0A9P7AVL3"/>
<keyword evidence="14" id="KW-1185">Reference proteome</keyword>
<evidence type="ECO:0000256" key="1">
    <source>
        <dbReference type="ARBA" id="ARBA00002656"/>
    </source>
</evidence>
<comment type="similarity">
    <text evidence="3 9">Belongs to the SDS23 family.</text>
</comment>
<feature type="region of interest" description="Disordered" evidence="11">
    <location>
        <begin position="1"/>
        <end position="42"/>
    </location>
</feature>
<name>A0A9P7AVL3_9HELO</name>
<dbReference type="InterPro" id="IPR046342">
    <property type="entry name" value="CBS_dom_sf"/>
</dbReference>
<evidence type="ECO:0000256" key="4">
    <source>
        <dbReference type="ARBA" id="ARBA00014106"/>
    </source>
</evidence>
<sequence>MADPASVEPPARHASPSNGSISHRSSFAENMRHSPRSQRHPSFTQAAVQELINHPPAPRTGDPRFAGRDWRQIHLGELVQRSAVRWAELDTAVEKATHELVEGGSPNVILLREHATDTTVCGTFDYNDLNAYLLVVVGLAHPDEDQLELFSALAKKTREGTQIPLRDIQDLAKKAPLVTLSEREDLSKAIEIFGSGVHRILVCKQDTTEVVGILSQLTLVKFLWDNGSSFPSIDQLYPMILRDLNIGTLQTISINGDRLLMDALQLMSHEGLTSVAVVDNALNVVGNISTADVKLLTTTSSLPLLKSSCIHFISVILSERGIGDGKDSFPVFHVTPYSSLAHTVAKLVATRAHRMWVVEAASPSPSAPATPLATPSLTHAVISPPQPGSSPASPALTSGFPAVSASALPGARISGRLTGVITLTDILNLFARQSGLNPLSPNDSRSRRRRSSSSSMRPSIDSASRSSIDLRR</sequence>
<organism evidence="13 14">
    <name type="scientific">Hyphodiscus hymeniophilus</name>
    <dbReference type="NCBI Taxonomy" id="353542"/>
    <lineage>
        <taxon>Eukaryota</taxon>
        <taxon>Fungi</taxon>
        <taxon>Dikarya</taxon>
        <taxon>Ascomycota</taxon>
        <taxon>Pezizomycotina</taxon>
        <taxon>Leotiomycetes</taxon>
        <taxon>Helotiales</taxon>
        <taxon>Hyphodiscaceae</taxon>
        <taxon>Hyphodiscus</taxon>
    </lineage>
</organism>
<dbReference type="EMBL" id="VNKQ01000013">
    <property type="protein sequence ID" value="KAG0647416.1"/>
    <property type="molecule type" value="Genomic_DNA"/>
</dbReference>
<dbReference type="OrthoDB" id="449052at2759"/>
<dbReference type="InterPro" id="IPR000644">
    <property type="entry name" value="CBS_dom"/>
</dbReference>
<feature type="region of interest" description="Disordered" evidence="11">
    <location>
        <begin position="363"/>
        <end position="395"/>
    </location>
</feature>
<evidence type="ECO:0000259" key="12">
    <source>
        <dbReference type="PROSITE" id="PS51371"/>
    </source>
</evidence>
<dbReference type="PIRSF" id="PIRSF018148">
    <property type="entry name" value="UCP018148_CBS_YBR214w"/>
    <property type="match status" value="1"/>
</dbReference>
<evidence type="ECO:0000256" key="6">
    <source>
        <dbReference type="ARBA" id="ARBA00022490"/>
    </source>
</evidence>
<dbReference type="SUPFAM" id="SSF54631">
    <property type="entry name" value="CBS-domain pair"/>
    <property type="match status" value="2"/>
</dbReference>
<evidence type="ECO:0000256" key="9">
    <source>
        <dbReference type="PIRNR" id="PIRNR018148"/>
    </source>
</evidence>
<comment type="subcellular location">
    <subcellularLocation>
        <location evidence="2 9">Cytoplasm</location>
    </subcellularLocation>
</comment>
<evidence type="ECO:0000256" key="10">
    <source>
        <dbReference type="PROSITE-ProRule" id="PRU00703"/>
    </source>
</evidence>
<feature type="compositionally biased region" description="Polar residues" evidence="11">
    <location>
        <begin position="15"/>
        <end position="28"/>
    </location>
</feature>
<comment type="caution">
    <text evidence="13">The sequence shown here is derived from an EMBL/GenBank/DDBJ whole genome shotgun (WGS) entry which is preliminary data.</text>
</comment>
<dbReference type="GO" id="GO:0030071">
    <property type="term" value="P:regulation of mitotic metaphase/anaphase transition"/>
    <property type="evidence" value="ECO:0007669"/>
    <property type="project" value="InterPro"/>
</dbReference>
<dbReference type="PANTHER" id="PTHR13780:SF36">
    <property type="entry name" value="CBS DOMAIN-CONTAINING PROTEIN"/>
    <property type="match status" value="1"/>
</dbReference>
<dbReference type="Proteomes" id="UP000785200">
    <property type="component" value="Unassembled WGS sequence"/>
</dbReference>
<keyword evidence="8 10" id="KW-0129">CBS domain</keyword>
<feature type="domain" description="CBS" evidence="12">
    <location>
        <begin position="172"/>
        <end position="229"/>
    </location>
</feature>
<keyword evidence="6 9" id="KW-0963">Cytoplasm</keyword>
<dbReference type="PANTHER" id="PTHR13780">
    <property type="entry name" value="AMP-ACTIVATED PROTEIN KINASE, GAMMA REGULATORY SUBUNIT"/>
    <property type="match status" value="1"/>
</dbReference>
<proteinExistence type="inferred from homology"/>
<evidence type="ECO:0000256" key="3">
    <source>
        <dbReference type="ARBA" id="ARBA00006624"/>
    </source>
</evidence>
<dbReference type="GO" id="GO:0005737">
    <property type="term" value="C:cytoplasm"/>
    <property type="evidence" value="ECO:0007669"/>
    <property type="project" value="UniProtKB-SubCell"/>
</dbReference>
<evidence type="ECO:0000256" key="5">
    <source>
        <dbReference type="ARBA" id="ARBA00020584"/>
    </source>
</evidence>
<feature type="compositionally biased region" description="Low complexity" evidence="11">
    <location>
        <begin position="363"/>
        <end position="378"/>
    </location>
</feature>
<feature type="region of interest" description="Disordered" evidence="11">
    <location>
        <begin position="437"/>
        <end position="472"/>
    </location>
</feature>
<reference evidence="13" key="1">
    <citation type="submission" date="2019-07" db="EMBL/GenBank/DDBJ databases">
        <title>Hyphodiscus hymeniophilus genome sequencing and assembly.</title>
        <authorList>
            <person name="Kramer G."/>
            <person name="Nodwell J."/>
        </authorList>
    </citation>
    <scope>NUCLEOTIDE SEQUENCE</scope>
    <source>
        <strain evidence="13">ATCC 34498</strain>
    </source>
</reference>
<keyword evidence="7" id="KW-0677">Repeat</keyword>
<evidence type="ECO:0000256" key="11">
    <source>
        <dbReference type="SAM" id="MobiDB-lite"/>
    </source>
</evidence>
<accession>A0A9P7AVL3</accession>
<dbReference type="GO" id="GO:0004865">
    <property type="term" value="F:protein serine/threonine phosphatase inhibitor activity"/>
    <property type="evidence" value="ECO:0007669"/>
    <property type="project" value="TreeGrafter"/>
</dbReference>
<dbReference type="Gene3D" id="3.10.580.10">
    <property type="entry name" value="CBS-domain"/>
    <property type="match status" value="2"/>
</dbReference>
<evidence type="ECO:0000256" key="8">
    <source>
        <dbReference type="ARBA" id="ARBA00023122"/>
    </source>
</evidence>